<proteinExistence type="predicted"/>
<dbReference type="PANTHER" id="PTHR43346:SF1">
    <property type="entry name" value="QUERCETIN 2,3-DIOXYGENASE-RELATED"/>
    <property type="match status" value="1"/>
</dbReference>
<name>A0A3D8RV29_9HELO</name>
<dbReference type="SUPFAM" id="SSF51182">
    <property type="entry name" value="RmlC-like cupins"/>
    <property type="match status" value="1"/>
</dbReference>
<organism evidence="2 3">
    <name type="scientific">Coleophoma crateriformis</name>
    <dbReference type="NCBI Taxonomy" id="565419"/>
    <lineage>
        <taxon>Eukaryota</taxon>
        <taxon>Fungi</taxon>
        <taxon>Dikarya</taxon>
        <taxon>Ascomycota</taxon>
        <taxon>Pezizomycotina</taxon>
        <taxon>Leotiomycetes</taxon>
        <taxon>Helotiales</taxon>
        <taxon>Dermateaceae</taxon>
        <taxon>Coleophoma</taxon>
    </lineage>
</organism>
<dbReference type="CDD" id="cd02215">
    <property type="entry name" value="cupin_QDO_N_C"/>
    <property type="match status" value="1"/>
</dbReference>
<dbReference type="OrthoDB" id="5370773at2759"/>
<dbReference type="Gene3D" id="2.60.120.10">
    <property type="entry name" value="Jelly Rolls"/>
    <property type="match status" value="2"/>
</dbReference>
<dbReference type="EMBL" id="PDLN01000008">
    <property type="protein sequence ID" value="RDW77929.1"/>
    <property type="molecule type" value="Genomic_DNA"/>
</dbReference>
<accession>A0A3D8RV29</accession>
<keyword evidence="3" id="KW-1185">Reference proteome</keyword>
<protein>
    <submittedName>
        <fullName evidence="2">RmlC-like cupin</fullName>
    </submittedName>
</protein>
<reference evidence="2 3" key="1">
    <citation type="journal article" date="2018" name="IMA Fungus">
        <title>IMA Genome-F 9: Draft genome sequence of Annulohypoxylon stygium, Aspergillus mulundensis, Berkeleyomyces basicola (syn. Thielaviopsis basicola), Ceratocystis smalleyi, two Cercospora beticola strains, Coleophoma cylindrospora, Fusarium fracticaudum, Phialophora cf. hyalina, and Morchella septimelata.</title>
        <authorList>
            <person name="Wingfield B.D."/>
            <person name="Bills G.F."/>
            <person name="Dong Y."/>
            <person name="Huang W."/>
            <person name="Nel W.J."/>
            <person name="Swalarsk-Parry B.S."/>
            <person name="Vaghefi N."/>
            <person name="Wilken P.M."/>
            <person name="An Z."/>
            <person name="de Beer Z.W."/>
            <person name="De Vos L."/>
            <person name="Chen L."/>
            <person name="Duong T.A."/>
            <person name="Gao Y."/>
            <person name="Hammerbacher A."/>
            <person name="Kikkert J.R."/>
            <person name="Li Y."/>
            <person name="Li H."/>
            <person name="Li K."/>
            <person name="Li Q."/>
            <person name="Liu X."/>
            <person name="Ma X."/>
            <person name="Naidoo K."/>
            <person name="Pethybridge S.J."/>
            <person name="Sun J."/>
            <person name="Steenkamp E.T."/>
            <person name="van der Nest M.A."/>
            <person name="van Wyk S."/>
            <person name="Wingfield M.J."/>
            <person name="Xiong C."/>
            <person name="Yue Q."/>
            <person name="Zhang X."/>
        </authorList>
    </citation>
    <scope>NUCLEOTIDE SEQUENCE [LARGE SCALE GENOMIC DNA]</scope>
    <source>
        <strain evidence="2 3">BP5796</strain>
    </source>
</reference>
<dbReference type="Proteomes" id="UP000256328">
    <property type="component" value="Unassembled WGS sequence"/>
</dbReference>
<sequence>MRFSSFTSYALLAPLAACSSIWVTEVPDYVRPYAIPQYEGKAVSIGDQVYRFPVTGPASGGAFTLLGTNAPSSTSLGVLPHLHERHYENFFNFKGRFQLWSQYGNETQQTRILERGDYGGVPENTIHTFQILDPDTEMTGIICPGGFEDLFYALANANYTSSTLSPYNPYPSNSSSTPSASVISQLTSFDVYAELDFVERSDVVNGAAPNGSVWHTGANAISSDSIHGAFIAKDYGPKYLYSGPANGSYQIVQPFVTGLQSAGNFTLSTITLDKGSSATAPTLSFPGHAAFEVLDGKVVVTMLNETIELLSGDVVFIPGNTTYSYYGGVAFNKFLHISQGEVGLDVTLMADSVSWDSPVWPTS</sequence>
<evidence type="ECO:0000313" key="3">
    <source>
        <dbReference type="Proteomes" id="UP000256328"/>
    </source>
</evidence>
<dbReference type="InterPro" id="IPR014710">
    <property type="entry name" value="RmlC-like_jellyroll"/>
</dbReference>
<dbReference type="PANTHER" id="PTHR43346">
    <property type="entry name" value="LIGAND BINDING DOMAIN PROTEIN, PUTATIVE (AFU_ORTHOLOGUE AFUA_6G14370)-RELATED"/>
    <property type="match status" value="1"/>
</dbReference>
<dbReference type="InterPro" id="IPR011051">
    <property type="entry name" value="RmlC_Cupin_sf"/>
</dbReference>
<evidence type="ECO:0000313" key="2">
    <source>
        <dbReference type="EMBL" id="RDW77929.1"/>
    </source>
</evidence>
<comment type="caution">
    <text evidence="2">The sequence shown here is derived from an EMBL/GenBank/DDBJ whole genome shotgun (WGS) entry which is preliminary data.</text>
</comment>
<dbReference type="CDD" id="cd20281">
    <property type="entry name" value="cupin_QDO_C"/>
    <property type="match status" value="1"/>
</dbReference>
<dbReference type="InterPro" id="IPR052538">
    <property type="entry name" value="Flavonoid_dioxygenase-like"/>
</dbReference>
<dbReference type="AlphaFoldDB" id="A0A3D8RV29"/>
<feature type="chain" id="PRO_5017682556" evidence="1">
    <location>
        <begin position="19"/>
        <end position="363"/>
    </location>
</feature>
<gene>
    <name evidence="2" type="ORF">BP5796_05781</name>
</gene>
<keyword evidence="1" id="KW-0732">Signal</keyword>
<evidence type="ECO:0000256" key="1">
    <source>
        <dbReference type="SAM" id="SignalP"/>
    </source>
</evidence>
<feature type="signal peptide" evidence="1">
    <location>
        <begin position="1"/>
        <end position="18"/>
    </location>
</feature>